<dbReference type="InterPro" id="IPR001107">
    <property type="entry name" value="Band_7"/>
</dbReference>
<dbReference type="PANTHER" id="PTHR43327:SF10">
    <property type="entry name" value="STOMATIN-LIKE PROTEIN 2, MITOCHONDRIAL"/>
    <property type="match status" value="1"/>
</dbReference>
<dbReference type="PANTHER" id="PTHR43327">
    <property type="entry name" value="STOMATIN-LIKE PROTEIN 2, MITOCHONDRIAL"/>
    <property type="match status" value="1"/>
</dbReference>
<evidence type="ECO:0000313" key="4">
    <source>
        <dbReference type="Proteomes" id="UP000033358"/>
    </source>
</evidence>
<accession>A0A0F5MPW9</accession>
<feature type="domain" description="Band 7" evidence="2">
    <location>
        <begin position="18"/>
        <end position="177"/>
    </location>
</feature>
<dbReference type="SMART" id="SM00244">
    <property type="entry name" value="PHB"/>
    <property type="match status" value="1"/>
</dbReference>
<dbReference type="Proteomes" id="UP000033358">
    <property type="component" value="Unassembled WGS sequence"/>
</dbReference>
<comment type="caution">
    <text evidence="3">The sequence shown here is derived from an EMBL/GenBank/DDBJ whole genome shotgun (WGS) entry which is preliminary data.</text>
</comment>
<evidence type="ECO:0000259" key="2">
    <source>
        <dbReference type="SMART" id="SM00244"/>
    </source>
</evidence>
<sequence>MISPFVILLGLIGFVIFLSFFTVEQQSAYLIERFGKFIRVAFPGLNFKIPFIDTISGKVTLRILQLDVKVETKTLDNVFLHMVVSVQFKILPDKIYEAFYTLDDARKQIEAFVFDVVRARVPDIKLDDVFSRKDDIADAVKAELQEVMNDFGYSIIKTLITDIDPDQKVKTAMNEINEAQRLRVAATERGEAEKIIKVKAAEADAQSHILQGEGIAGQRKAIVDGLRESLTDFQKDVNNVNTQDVMNLILIAQYFDTLKEIAKNSNGNTIMIPHSPSSLGDLQQQIRDAIITGNQVK</sequence>
<comment type="subcellular location">
    <subcellularLocation>
        <location evidence="1">Membrane</location>
        <topology evidence="1">Single-pass membrane protein</topology>
    </subcellularLocation>
</comment>
<dbReference type="SUPFAM" id="SSF117892">
    <property type="entry name" value="Band 7/SPFH domain"/>
    <property type="match status" value="1"/>
</dbReference>
<evidence type="ECO:0000256" key="1">
    <source>
        <dbReference type="ARBA" id="ARBA00004167"/>
    </source>
</evidence>
<dbReference type="Gene3D" id="3.30.479.30">
    <property type="entry name" value="Band 7 domain"/>
    <property type="match status" value="1"/>
</dbReference>
<dbReference type="PATRIC" id="fig|1607817.3.peg.788"/>
<reference evidence="3 4" key="1">
    <citation type="submission" date="2015-02" db="EMBL/GenBank/DDBJ databases">
        <title>Single cell genomics of a rare environmental alphaproteobacterium provides unique insights into Rickettsiaceae evolution.</title>
        <authorList>
            <person name="Martijn J."/>
            <person name="Schulz F."/>
            <person name="Zaremba-Niedzwiedzka K."/>
            <person name="Viklund J."/>
            <person name="Stepanauskas R."/>
            <person name="Andersson S.G.E."/>
            <person name="Horn M."/>
            <person name="Guy L."/>
            <person name="Ettema T.J.G."/>
        </authorList>
    </citation>
    <scope>NUCLEOTIDE SEQUENCE [LARGE SCALE GENOMIC DNA]</scope>
    <source>
        <strain evidence="3 4">SCGC AAA041-L04</strain>
    </source>
</reference>
<dbReference type="InterPro" id="IPR050710">
    <property type="entry name" value="Band7/mec-2_domain"/>
</dbReference>
<evidence type="ECO:0000313" key="3">
    <source>
        <dbReference type="EMBL" id="KKB96117.1"/>
    </source>
</evidence>
<dbReference type="InterPro" id="IPR036013">
    <property type="entry name" value="Band_7/SPFH_dom_sf"/>
</dbReference>
<keyword evidence="4" id="KW-1185">Reference proteome</keyword>
<organism evidence="3 4">
    <name type="scientific">Candidatus Arcanibacter lacustris</name>
    <dbReference type="NCBI Taxonomy" id="1607817"/>
    <lineage>
        <taxon>Bacteria</taxon>
        <taxon>Pseudomonadati</taxon>
        <taxon>Pseudomonadota</taxon>
        <taxon>Alphaproteobacteria</taxon>
        <taxon>Rickettsiales</taxon>
        <taxon>Candidatus Arcanibacter</taxon>
    </lineage>
</organism>
<dbReference type="AlphaFoldDB" id="A0A0F5MPW9"/>
<dbReference type="GO" id="GO:0016020">
    <property type="term" value="C:membrane"/>
    <property type="evidence" value="ECO:0007669"/>
    <property type="project" value="UniProtKB-SubCell"/>
</dbReference>
<name>A0A0F5MPW9_9RICK</name>
<dbReference type="EMBL" id="JYHA01000129">
    <property type="protein sequence ID" value="KKB96117.1"/>
    <property type="molecule type" value="Genomic_DNA"/>
</dbReference>
<protein>
    <submittedName>
        <fullName evidence="3">SPFH domain / Band 7 family protein</fullName>
    </submittedName>
</protein>
<gene>
    <name evidence="3" type="ORF">SZ25_00787</name>
</gene>
<proteinExistence type="predicted"/>
<dbReference type="CDD" id="cd03407">
    <property type="entry name" value="SPFH_like_u4"/>
    <property type="match status" value="1"/>
</dbReference>
<dbReference type="Pfam" id="PF01145">
    <property type="entry name" value="Band_7"/>
    <property type="match status" value="1"/>
</dbReference>